<keyword evidence="2" id="KW-0813">Transport</keyword>
<evidence type="ECO:0000256" key="7">
    <source>
        <dbReference type="SAM" id="Phobius"/>
    </source>
</evidence>
<keyword evidence="10" id="KW-1185">Reference proteome</keyword>
<keyword evidence="6 7" id="KW-0472">Membrane</keyword>
<feature type="transmembrane region" description="Helical" evidence="7">
    <location>
        <begin position="254"/>
        <end position="278"/>
    </location>
</feature>
<dbReference type="EMBL" id="LT629750">
    <property type="protein sequence ID" value="SDT23302.1"/>
    <property type="molecule type" value="Genomic_DNA"/>
</dbReference>
<feature type="transmembrane region" description="Helical" evidence="7">
    <location>
        <begin position="412"/>
        <end position="433"/>
    </location>
</feature>
<evidence type="ECO:0000256" key="3">
    <source>
        <dbReference type="ARBA" id="ARBA00022475"/>
    </source>
</evidence>
<evidence type="ECO:0000256" key="5">
    <source>
        <dbReference type="ARBA" id="ARBA00022989"/>
    </source>
</evidence>
<dbReference type="PROSITE" id="PS50850">
    <property type="entry name" value="MFS"/>
    <property type="match status" value="1"/>
</dbReference>
<proteinExistence type="predicted"/>
<feature type="transmembrane region" description="Helical" evidence="7">
    <location>
        <begin position="320"/>
        <end position="339"/>
    </location>
</feature>
<evidence type="ECO:0000256" key="1">
    <source>
        <dbReference type="ARBA" id="ARBA00004651"/>
    </source>
</evidence>
<dbReference type="PANTHER" id="PTHR43045:SF1">
    <property type="entry name" value="SHIKIMATE TRANSPORTER"/>
    <property type="match status" value="1"/>
</dbReference>
<reference evidence="10" key="1">
    <citation type="submission" date="2016-10" db="EMBL/GenBank/DDBJ databases">
        <authorList>
            <person name="Varghese N."/>
            <person name="Submissions S."/>
        </authorList>
    </citation>
    <scope>NUCLEOTIDE SEQUENCE [LARGE SCALE GENOMIC DNA]</scope>
    <source>
        <strain evidence="10">GAS369</strain>
    </source>
</reference>
<sequence>MTDVNTCRTAQPFAYRQVETSGRSMLRITLATMIGGAIEAFDFLAYGTATAVVFNKLFFPTFDATAGQLAAFGAFAAGFFARPVGGLIFGHFGDRLGRKKMLLIGLVLMGIATVAIGLLPTYTSIGLAAPVLLILLRIAQGISFGGEYAGGMLMMVEHAPVSRRSFFGSLPQCAAPIGLMLATGAFALVSLLPESAFLSWGWRLPFLASVVMFALGVYIRRDVEESPIFTSLQNARKISAFPSRDVVSKHWRSLLLLIGGKLGEVTLYFTLVVFSVSYAITTLRFSRSDVLRAITVAAVFQLAGIPFFGWLGDRVGARRLYIFGALLLALSAIPLLMAMGSGSLLAFQIAVIMGLSVNYPIMFGPQSHLFSEQFPGELRYSGLSIGIQIAGALGGGLAPIIATSLIARFGSIQAVGVYLAGLGLLAALSAYLMRSAFRSPASPL</sequence>
<dbReference type="CDD" id="cd17369">
    <property type="entry name" value="MFS_ShiA_like"/>
    <property type="match status" value="1"/>
</dbReference>
<feature type="transmembrane region" description="Helical" evidence="7">
    <location>
        <begin position="101"/>
        <end position="119"/>
    </location>
</feature>
<evidence type="ECO:0000313" key="10">
    <source>
        <dbReference type="Proteomes" id="UP000243904"/>
    </source>
</evidence>
<organism evidence="9 10">
    <name type="scientific">Bradyrhizobium canariense</name>
    <dbReference type="NCBI Taxonomy" id="255045"/>
    <lineage>
        <taxon>Bacteria</taxon>
        <taxon>Pseudomonadati</taxon>
        <taxon>Pseudomonadota</taxon>
        <taxon>Alphaproteobacteria</taxon>
        <taxon>Hyphomicrobiales</taxon>
        <taxon>Nitrobacteraceae</taxon>
        <taxon>Bradyrhizobium</taxon>
    </lineage>
</organism>
<evidence type="ECO:0000313" key="9">
    <source>
        <dbReference type="EMBL" id="SDT23302.1"/>
    </source>
</evidence>
<dbReference type="Gene3D" id="1.20.1250.20">
    <property type="entry name" value="MFS general substrate transporter like domains"/>
    <property type="match status" value="2"/>
</dbReference>
<feature type="transmembrane region" description="Helical" evidence="7">
    <location>
        <begin position="385"/>
        <end position="406"/>
    </location>
</feature>
<dbReference type="Pfam" id="PF00083">
    <property type="entry name" value="Sugar_tr"/>
    <property type="match status" value="1"/>
</dbReference>
<dbReference type="GO" id="GO:0022857">
    <property type="term" value="F:transmembrane transporter activity"/>
    <property type="evidence" value="ECO:0007669"/>
    <property type="project" value="InterPro"/>
</dbReference>
<evidence type="ECO:0000256" key="4">
    <source>
        <dbReference type="ARBA" id="ARBA00022692"/>
    </source>
</evidence>
<dbReference type="PANTHER" id="PTHR43045">
    <property type="entry name" value="SHIKIMATE TRANSPORTER"/>
    <property type="match status" value="1"/>
</dbReference>
<dbReference type="InterPro" id="IPR011701">
    <property type="entry name" value="MFS"/>
</dbReference>
<dbReference type="InterPro" id="IPR036259">
    <property type="entry name" value="MFS_trans_sf"/>
</dbReference>
<dbReference type="Pfam" id="PF07690">
    <property type="entry name" value="MFS_1"/>
    <property type="match status" value="1"/>
</dbReference>
<name>A0A1H1YPQ3_9BRAD</name>
<evidence type="ECO:0000256" key="6">
    <source>
        <dbReference type="ARBA" id="ARBA00023136"/>
    </source>
</evidence>
<dbReference type="InterPro" id="IPR020846">
    <property type="entry name" value="MFS_dom"/>
</dbReference>
<gene>
    <name evidence="9" type="ORF">SAMN05444158_4938</name>
</gene>
<feature type="transmembrane region" description="Helical" evidence="7">
    <location>
        <begin position="166"/>
        <end position="188"/>
    </location>
</feature>
<evidence type="ECO:0000256" key="2">
    <source>
        <dbReference type="ARBA" id="ARBA00022448"/>
    </source>
</evidence>
<feature type="transmembrane region" description="Helical" evidence="7">
    <location>
        <begin position="290"/>
        <end position="308"/>
    </location>
</feature>
<dbReference type="SUPFAM" id="SSF103473">
    <property type="entry name" value="MFS general substrate transporter"/>
    <property type="match status" value="1"/>
</dbReference>
<dbReference type="InterPro" id="IPR005828">
    <property type="entry name" value="MFS_sugar_transport-like"/>
</dbReference>
<evidence type="ECO:0000259" key="8">
    <source>
        <dbReference type="PROSITE" id="PS50850"/>
    </source>
</evidence>
<keyword evidence="4 7" id="KW-0812">Transmembrane</keyword>
<protein>
    <submittedName>
        <fullName evidence="9">Predicted arabinose efflux permease, MFS family</fullName>
    </submittedName>
</protein>
<feature type="transmembrane region" description="Helical" evidence="7">
    <location>
        <begin position="25"/>
        <end position="49"/>
    </location>
</feature>
<dbReference type="Proteomes" id="UP000243904">
    <property type="component" value="Chromosome I"/>
</dbReference>
<dbReference type="GO" id="GO:0005886">
    <property type="term" value="C:plasma membrane"/>
    <property type="evidence" value="ECO:0007669"/>
    <property type="project" value="UniProtKB-SubCell"/>
</dbReference>
<feature type="transmembrane region" description="Helical" evidence="7">
    <location>
        <begin position="200"/>
        <end position="219"/>
    </location>
</feature>
<keyword evidence="5 7" id="KW-1133">Transmembrane helix</keyword>
<dbReference type="AlphaFoldDB" id="A0A1H1YPQ3"/>
<keyword evidence="3" id="KW-1003">Cell membrane</keyword>
<feature type="domain" description="Major facilitator superfamily (MFS) profile" evidence="8">
    <location>
        <begin position="28"/>
        <end position="438"/>
    </location>
</feature>
<comment type="subcellular location">
    <subcellularLocation>
        <location evidence="1">Cell membrane</location>
        <topology evidence="1">Multi-pass membrane protein</topology>
    </subcellularLocation>
</comment>
<accession>A0A1H1YPQ3</accession>
<feature type="transmembrane region" description="Helical" evidence="7">
    <location>
        <begin position="125"/>
        <end position="145"/>
    </location>
</feature>
<feature type="transmembrane region" description="Helical" evidence="7">
    <location>
        <begin position="69"/>
        <end position="89"/>
    </location>
</feature>